<dbReference type="CDD" id="cd01727">
    <property type="entry name" value="LSm8"/>
    <property type="match status" value="1"/>
</dbReference>
<evidence type="ECO:0000256" key="7">
    <source>
        <dbReference type="ARBA" id="ARBA00023242"/>
    </source>
</evidence>
<keyword evidence="7 9" id="KW-0539">Nucleus</keyword>
<dbReference type="SUPFAM" id="SSF50182">
    <property type="entry name" value="Sm-like ribonucleoproteins"/>
    <property type="match status" value="1"/>
</dbReference>
<evidence type="ECO:0000256" key="1">
    <source>
        <dbReference type="ARBA" id="ARBA00004123"/>
    </source>
</evidence>
<dbReference type="OrthoDB" id="10263346at2759"/>
<proteinExistence type="inferred from homology"/>
<evidence type="ECO:0000256" key="6">
    <source>
        <dbReference type="ARBA" id="ARBA00023187"/>
    </source>
</evidence>
<dbReference type="PROSITE" id="PS52002">
    <property type="entry name" value="SM"/>
    <property type="match status" value="1"/>
</dbReference>
<dbReference type="GO" id="GO:0000398">
    <property type="term" value="P:mRNA splicing, via spliceosome"/>
    <property type="evidence" value="ECO:0007669"/>
    <property type="project" value="UniProtKB-UniRule"/>
</dbReference>
<dbReference type="FunFam" id="2.30.30.100:FF:000084">
    <property type="entry name" value="U6 snRNA-associated Sm-like protein LSm8"/>
    <property type="match status" value="1"/>
</dbReference>
<protein>
    <recommendedName>
        <fullName evidence="9">U6 snRNA-associated Sm-like protein LSm8</fullName>
    </recommendedName>
</protein>
<dbReference type="Gene3D" id="2.30.30.100">
    <property type="match status" value="1"/>
</dbReference>
<dbReference type="PANTHER" id="PTHR15588">
    <property type="entry name" value="LSM1"/>
    <property type="match status" value="1"/>
</dbReference>
<dbReference type="GO" id="GO:0046540">
    <property type="term" value="C:U4/U6 x U5 tri-snRNP complex"/>
    <property type="evidence" value="ECO:0007669"/>
    <property type="project" value="UniProtKB-UniRule"/>
</dbReference>
<evidence type="ECO:0000256" key="5">
    <source>
        <dbReference type="ARBA" id="ARBA00022884"/>
    </source>
</evidence>
<accession>A0A8J5XFD0</accession>
<dbReference type="AlphaFoldDB" id="A0A8J5XFD0"/>
<organism evidence="11 12">
    <name type="scientific">Diacronema lutheri</name>
    <name type="common">Unicellular marine alga</name>
    <name type="synonym">Monochrysis lutheri</name>
    <dbReference type="NCBI Taxonomy" id="2081491"/>
    <lineage>
        <taxon>Eukaryota</taxon>
        <taxon>Haptista</taxon>
        <taxon>Haptophyta</taxon>
        <taxon>Pavlovophyceae</taxon>
        <taxon>Pavlovales</taxon>
        <taxon>Pavlovaceae</taxon>
        <taxon>Diacronema</taxon>
    </lineage>
</organism>
<name>A0A8J5XFD0_DIALT</name>
<evidence type="ECO:0000259" key="10">
    <source>
        <dbReference type="PROSITE" id="PS52002"/>
    </source>
</evidence>
<dbReference type="GO" id="GO:0005688">
    <property type="term" value="C:U6 snRNP"/>
    <property type="evidence" value="ECO:0007669"/>
    <property type="project" value="UniProtKB-UniRule"/>
</dbReference>
<evidence type="ECO:0000256" key="8">
    <source>
        <dbReference type="ARBA" id="ARBA00023274"/>
    </source>
</evidence>
<evidence type="ECO:0000256" key="4">
    <source>
        <dbReference type="ARBA" id="ARBA00022728"/>
    </source>
</evidence>
<dbReference type="GO" id="GO:0003729">
    <property type="term" value="F:mRNA binding"/>
    <property type="evidence" value="ECO:0007669"/>
    <property type="project" value="TreeGrafter"/>
</dbReference>
<dbReference type="InterPro" id="IPR034103">
    <property type="entry name" value="Lsm8"/>
</dbReference>
<comment type="caution">
    <text evidence="11">The sequence shown here is derived from an EMBL/GenBank/DDBJ whole genome shotgun (WGS) entry which is preliminary data.</text>
</comment>
<sequence>MASDLQSCVGKPVHVVTNDGRHLLGVLKGYDQKTNVVLDESHERVFAADAPVEQVPLGLYLVRGDNIAVIGEIDEELDAELDLSTIVAQPLKPIVH</sequence>
<dbReference type="Pfam" id="PF01423">
    <property type="entry name" value="LSM"/>
    <property type="match status" value="1"/>
</dbReference>
<keyword evidence="12" id="KW-1185">Reference proteome</keyword>
<comment type="subcellular location">
    <subcellularLocation>
        <location evidence="1 9">Nucleus</location>
    </subcellularLocation>
</comment>
<dbReference type="InterPro" id="IPR010920">
    <property type="entry name" value="LSM_dom_sf"/>
</dbReference>
<evidence type="ECO:0000256" key="9">
    <source>
        <dbReference type="RuleBase" id="RU365048"/>
    </source>
</evidence>
<reference evidence="11" key="1">
    <citation type="submission" date="2021-05" db="EMBL/GenBank/DDBJ databases">
        <title>The genome of the haptophyte Pavlova lutheri (Diacronema luteri, Pavlovales) - a model for lipid biosynthesis in eukaryotic algae.</title>
        <authorList>
            <person name="Hulatt C.J."/>
            <person name="Posewitz M.C."/>
        </authorList>
    </citation>
    <scope>NUCLEOTIDE SEQUENCE</scope>
    <source>
        <strain evidence="11">NIVA-4/92</strain>
    </source>
</reference>
<keyword evidence="4 9" id="KW-0747">Spliceosome</keyword>
<comment type="subunit">
    <text evidence="9">LSm subunits form a heteromer with a doughnut shape.</text>
</comment>
<dbReference type="InterPro" id="IPR047575">
    <property type="entry name" value="Sm"/>
</dbReference>
<comment type="similarity">
    <text evidence="2 9">Belongs to the snRNP Sm proteins family.</text>
</comment>
<comment type="function">
    <text evidence="9">Plays role in pre-mRNA splicing as component of the U4/U6-U5 tri-snRNP complex that is involved in spliceosome assembly, and as component of the precatalytic spliceosome (spliceosome B complex). The heptameric LSM2-8 complex binds specifically to the 3'-terminal U-tract of U6 snRNA.</text>
</comment>
<evidence type="ECO:0000313" key="11">
    <source>
        <dbReference type="EMBL" id="KAG8459694.1"/>
    </source>
</evidence>
<keyword evidence="6 9" id="KW-0508">mRNA splicing</keyword>
<dbReference type="Proteomes" id="UP000751190">
    <property type="component" value="Unassembled WGS sequence"/>
</dbReference>
<dbReference type="OMA" id="AACDQTT"/>
<keyword evidence="5 9" id="KW-0694">RNA-binding</keyword>
<dbReference type="InterPro" id="IPR044642">
    <property type="entry name" value="PTHR15588"/>
</dbReference>
<keyword evidence="8 9" id="KW-0687">Ribonucleoprotein</keyword>
<dbReference type="PANTHER" id="PTHR15588:SF9">
    <property type="entry name" value="U6 SNRNA-ASSOCIATED SM-LIKE PROTEIN LSM8"/>
    <property type="match status" value="1"/>
</dbReference>
<feature type="domain" description="Sm" evidence="10">
    <location>
        <begin position="1"/>
        <end position="76"/>
    </location>
</feature>
<dbReference type="SMART" id="SM00651">
    <property type="entry name" value="Sm"/>
    <property type="match status" value="1"/>
</dbReference>
<gene>
    <name evidence="9" type="primary">LSM8</name>
    <name evidence="11" type="ORF">KFE25_003146</name>
</gene>
<dbReference type="GO" id="GO:0071011">
    <property type="term" value="C:precatalytic spliceosome"/>
    <property type="evidence" value="ECO:0007669"/>
    <property type="project" value="TreeGrafter"/>
</dbReference>
<dbReference type="EMBL" id="JAGTXO010000038">
    <property type="protein sequence ID" value="KAG8459694.1"/>
    <property type="molecule type" value="Genomic_DNA"/>
</dbReference>
<evidence type="ECO:0000256" key="2">
    <source>
        <dbReference type="ARBA" id="ARBA00006850"/>
    </source>
</evidence>
<evidence type="ECO:0000313" key="12">
    <source>
        <dbReference type="Proteomes" id="UP000751190"/>
    </source>
</evidence>
<keyword evidence="3 9" id="KW-0507">mRNA processing</keyword>
<dbReference type="InterPro" id="IPR001163">
    <property type="entry name" value="Sm_dom_euk/arc"/>
</dbReference>
<evidence type="ECO:0000256" key="3">
    <source>
        <dbReference type="ARBA" id="ARBA00022664"/>
    </source>
</evidence>